<feature type="chain" id="PRO_5043507678" evidence="1">
    <location>
        <begin position="18"/>
        <end position="72"/>
    </location>
</feature>
<accession>A0AAV7Y373</accession>
<evidence type="ECO:0000256" key="1">
    <source>
        <dbReference type="SAM" id="SignalP"/>
    </source>
</evidence>
<proteinExistence type="predicted"/>
<protein>
    <submittedName>
        <fullName evidence="2">Uncharacterized protein</fullName>
    </submittedName>
</protein>
<dbReference type="EMBL" id="JAPTSV010000001">
    <property type="protein sequence ID" value="KAJ1532123.1"/>
    <property type="molecule type" value="Genomic_DNA"/>
</dbReference>
<dbReference type="AlphaFoldDB" id="A0AAV7Y373"/>
<gene>
    <name evidence="2" type="ORF">ONE63_000749</name>
</gene>
<reference evidence="2" key="1">
    <citation type="submission" date="2022-12" db="EMBL/GenBank/DDBJ databases">
        <title>Chromosome-level genome assembly of the bean flower thrips Megalurothrips usitatus.</title>
        <authorList>
            <person name="Ma L."/>
            <person name="Liu Q."/>
            <person name="Li H."/>
            <person name="Cai W."/>
        </authorList>
    </citation>
    <scope>NUCLEOTIDE SEQUENCE</scope>
    <source>
        <strain evidence="2">Cailab_2022a</strain>
    </source>
</reference>
<feature type="signal peptide" evidence="1">
    <location>
        <begin position="1"/>
        <end position="17"/>
    </location>
</feature>
<evidence type="ECO:0000313" key="3">
    <source>
        <dbReference type="Proteomes" id="UP001075354"/>
    </source>
</evidence>
<sequence>MFMKALLLLAVVAVASAQLIARSSTFHGNGYAAGYALPYAYSAYGAYSPLAVSAYSAPVAYASLPGYGVHPY</sequence>
<comment type="caution">
    <text evidence="2">The sequence shown here is derived from an EMBL/GenBank/DDBJ whole genome shotgun (WGS) entry which is preliminary data.</text>
</comment>
<keyword evidence="3" id="KW-1185">Reference proteome</keyword>
<evidence type="ECO:0000313" key="2">
    <source>
        <dbReference type="EMBL" id="KAJ1532123.1"/>
    </source>
</evidence>
<name>A0AAV7Y373_9NEOP</name>
<organism evidence="2 3">
    <name type="scientific">Megalurothrips usitatus</name>
    <name type="common">bean blossom thrips</name>
    <dbReference type="NCBI Taxonomy" id="439358"/>
    <lineage>
        <taxon>Eukaryota</taxon>
        <taxon>Metazoa</taxon>
        <taxon>Ecdysozoa</taxon>
        <taxon>Arthropoda</taxon>
        <taxon>Hexapoda</taxon>
        <taxon>Insecta</taxon>
        <taxon>Pterygota</taxon>
        <taxon>Neoptera</taxon>
        <taxon>Paraneoptera</taxon>
        <taxon>Thysanoptera</taxon>
        <taxon>Terebrantia</taxon>
        <taxon>Thripoidea</taxon>
        <taxon>Thripidae</taxon>
        <taxon>Megalurothrips</taxon>
    </lineage>
</organism>
<dbReference type="Proteomes" id="UP001075354">
    <property type="component" value="Chromosome 1"/>
</dbReference>
<keyword evidence="1" id="KW-0732">Signal</keyword>